<dbReference type="PANTHER" id="PTHR33431:SF12">
    <property type="entry name" value="HIGH MOBILITY GROUP BOX PROTEIN, PUTATIVE (DUF1635)-RELATED"/>
    <property type="match status" value="1"/>
</dbReference>
<proteinExistence type="predicted"/>
<dbReference type="AlphaFoldDB" id="A0AAV9CB29"/>
<reference evidence="2" key="2">
    <citation type="submission" date="2023-06" db="EMBL/GenBank/DDBJ databases">
        <authorList>
            <person name="Ma L."/>
            <person name="Liu K.-W."/>
            <person name="Li Z."/>
            <person name="Hsiao Y.-Y."/>
            <person name="Qi Y."/>
            <person name="Fu T."/>
            <person name="Tang G."/>
            <person name="Zhang D."/>
            <person name="Sun W.-H."/>
            <person name="Liu D.-K."/>
            <person name="Li Y."/>
            <person name="Chen G.-Z."/>
            <person name="Liu X.-D."/>
            <person name="Liao X.-Y."/>
            <person name="Jiang Y.-T."/>
            <person name="Yu X."/>
            <person name="Hao Y."/>
            <person name="Huang J."/>
            <person name="Zhao X.-W."/>
            <person name="Ke S."/>
            <person name="Chen Y.-Y."/>
            <person name="Wu W.-L."/>
            <person name="Hsu J.-L."/>
            <person name="Lin Y.-F."/>
            <person name="Huang M.-D."/>
            <person name="Li C.-Y."/>
            <person name="Huang L."/>
            <person name="Wang Z.-W."/>
            <person name="Zhao X."/>
            <person name="Zhong W.-Y."/>
            <person name="Peng D.-H."/>
            <person name="Ahmad S."/>
            <person name="Lan S."/>
            <person name="Zhang J.-S."/>
            <person name="Tsai W.-C."/>
            <person name="Van De Peer Y."/>
            <person name="Liu Z.-J."/>
        </authorList>
    </citation>
    <scope>NUCLEOTIDE SEQUENCE</scope>
    <source>
        <strain evidence="2">CP</strain>
        <tissue evidence="2">Leaves</tissue>
    </source>
</reference>
<comment type="caution">
    <text evidence="2">The sequence shown here is derived from an EMBL/GenBank/DDBJ whole genome shotgun (WGS) entry which is preliminary data.</text>
</comment>
<evidence type="ECO:0000313" key="2">
    <source>
        <dbReference type="EMBL" id="KAK1286273.1"/>
    </source>
</evidence>
<dbReference type="Pfam" id="PF07795">
    <property type="entry name" value="DUF1635"/>
    <property type="match status" value="1"/>
</dbReference>
<feature type="compositionally biased region" description="Pro residues" evidence="1">
    <location>
        <begin position="72"/>
        <end position="99"/>
    </location>
</feature>
<organism evidence="2 3">
    <name type="scientific">Acorus calamus</name>
    <name type="common">Sweet flag</name>
    <dbReference type="NCBI Taxonomy" id="4465"/>
    <lineage>
        <taxon>Eukaryota</taxon>
        <taxon>Viridiplantae</taxon>
        <taxon>Streptophyta</taxon>
        <taxon>Embryophyta</taxon>
        <taxon>Tracheophyta</taxon>
        <taxon>Spermatophyta</taxon>
        <taxon>Magnoliopsida</taxon>
        <taxon>Liliopsida</taxon>
        <taxon>Acoraceae</taxon>
        <taxon>Acorus</taxon>
    </lineage>
</organism>
<reference evidence="2" key="1">
    <citation type="journal article" date="2023" name="Nat. Commun.">
        <title>Diploid and tetraploid genomes of Acorus and the evolution of monocots.</title>
        <authorList>
            <person name="Ma L."/>
            <person name="Liu K.W."/>
            <person name="Li Z."/>
            <person name="Hsiao Y.Y."/>
            <person name="Qi Y."/>
            <person name="Fu T."/>
            <person name="Tang G.D."/>
            <person name="Zhang D."/>
            <person name="Sun W.H."/>
            <person name="Liu D.K."/>
            <person name="Li Y."/>
            <person name="Chen G.Z."/>
            <person name="Liu X.D."/>
            <person name="Liao X.Y."/>
            <person name="Jiang Y.T."/>
            <person name="Yu X."/>
            <person name="Hao Y."/>
            <person name="Huang J."/>
            <person name="Zhao X.W."/>
            <person name="Ke S."/>
            <person name="Chen Y.Y."/>
            <person name="Wu W.L."/>
            <person name="Hsu J.L."/>
            <person name="Lin Y.F."/>
            <person name="Huang M.D."/>
            <person name="Li C.Y."/>
            <person name="Huang L."/>
            <person name="Wang Z.W."/>
            <person name="Zhao X."/>
            <person name="Zhong W.Y."/>
            <person name="Peng D.H."/>
            <person name="Ahmad S."/>
            <person name="Lan S."/>
            <person name="Zhang J.S."/>
            <person name="Tsai W.C."/>
            <person name="Van de Peer Y."/>
            <person name="Liu Z.J."/>
        </authorList>
    </citation>
    <scope>NUCLEOTIDE SEQUENCE</scope>
    <source>
        <strain evidence="2">CP</strain>
    </source>
</reference>
<gene>
    <name evidence="2" type="ORF">QJS10_CPB20g00886</name>
</gene>
<name>A0AAV9CB29_ACOCL</name>
<dbReference type="EMBL" id="JAUJYO010000020">
    <property type="protein sequence ID" value="KAK1286273.1"/>
    <property type="molecule type" value="Genomic_DNA"/>
</dbReference>
<protein>
    <submittedName>
        <fullName evidence="2">Uncharacterized protein</fullName>
    </submittedName>
</protein>
<keyword evidence="3" id="KW-1185">Reference proteome</keyword>
<evidence type="ECO:0000256" key="1">
    <source>
        <dbReference type="SAM" id="MobiDB-lite"/>
    </source>
</evidence>
<evidence type="ECO:0000313" key="3">
    <source>
        <dbReference type="Proteomes" id="UP001180020"/>
    </source>
</evidence>
<sequence length="99" mass="11232">MDKSVPNTPSQTLIQALRQRLLCANLEMETLRTNAMNELRLKEDCMNQLHRLLKQTTFERDEARRQLQHPSSPKPPPSTSPSPPPSTPPPPRPTTSPVR</sequence>
<dbReference type="PANTHER" id="PTHR33431">
    <property type="entry name" value="ENABLED-LIKE PROTEIN (DUF1635)"/>
    <property type="match status" value="1"/>
</dbReference>
<dbReference type="Proteomes" id="UP001180020">
    <property type="component" value="Unassembled WGS sequence"/>
</dbReference>
<accession>A0AAV9CB29</accession>
<feature type="region of interest" description="Disordered" evidence="1">
    <location>
        <begin position="56"/>
        <end position="99"/>
    </location>
</feature>
<dbReference type="InterPro" id="IPR012862">
    <property type="entry name" value="DUF1635"/>
</dbReference>